<dbReference type="InterPro" id="IPR002328">
    <property type="entry name" value="ADH_Zn_CS"/>
</dbReference>
<dbReference type="EMBL" id="CP031417">
    <property type="protein sequence ID" value="AXK80021.1"/>
    <property type="molecule type" value="Genomic_DNA"/>
</dbReference>
<dbReference type="Proteomes" id="UP000254889">
    <property type="component" value="Chromosome"/>
</dbReference>
<evidence type="ECO:0000256" key="2">
    <source>
        <dbReference type="ARBA" id="ARBA00022723"/>
    </source>
</evidence>
<protein>
    <submittedName>
        <fullName evidence="8">NAD(P)-dependent alcohol dehydrogenase</fullName>
    </submittedName>
</protein>
<sequence length="367" mass="38855">MKITAAVARERFGAFAVETIDLTDPRDDELLVEVVASGMCQTDLHGRDGYYGTPLPAVFGHEGAGIVRAIGKGVTKFRPGDHVVMSYPFCGTCPNCIGERQSYCLTVQELKMGGSRADGSTLHSLDGAPIYGSFFQQSSFGNFSIANERFAVKVRDDAPLDILGPLACGGQTGAGAVLNVCRPKPGDSLAVFGVGGVGLSALMAAKIAGCDPIIAVDVRQNRLALARELGATHVIDHSGRVNVVDDIRKLTGGGVRFAIDTSAIATVTREAIECLMYAGACIVLGSARNGTDVSFEMPFLQQGRIVRGVIQGDSVPREFIPLLADHIMAGRFPIERMITTYDLADINQAAEDSVSGATIKPVLRMPH</sequence>
<dbReference type="Pfam" id="PF00107">
    <property type="entry name" value="ADH_zinc_N"/>
    <property type="match status" value="1"/>
</dbReference>
<dbReference type="Gene3D" id="3.40.50.720">
    <property type="entry name" value="NAD(P)-binding Rossmann-like Domain"/>
    <property type="match status" value="1"/>
</dbReference>
<gene>
    <name evidence="8" type="ORF">DW352_05505</name>
</gene>
<accession>A0A345ZSX4</accession>
<dbReference type="SUPFAM" id="SSF51735">
    <property type="entry name" value="NAD(P)-binding Rossmann-fold domains"/>
    <property type="match status" value="1"/>
</dbReference>
<dbReference type="InterPro" id="IPR020843">
    <property type="entry name" value="ER"/>
</dbReference>
<keyword evidence="3 6" id="KW-0862">Zinc</keyword>
<keyword evidence="2 6" id="KW-0479">Metal-binding</keyword>
<evidence type="ECO:0000313" key="9">
    <source>
        <dbReference type="Proteomes" id="UP000254889"/>
    </source>
</evidence>
<evidence type="ECO:0000313" key="8">
    <source>
        <dbReference type="EMBL" id="AXK80021.1"/>
    </source>
</evidence>
<dbReference type="GO" id="GO:0005829">
    <property type="term" value="C:cytosol"/>
    <property type="evidence" value="ECO:0007669"/>
    <property type="project" value="TreeGrafter"/>
</dbReference>
<dbReference type="PANTHER" id="PTHR43880:SF12">
    <property type="entry name" value="ALCOHOL DEHYDROGENASE CLASS-3"/>
    <property type="match status" value="1"/>
</dbReference>
<dbReference type="KEGG" id="ptaw:DW352_05505"/>
<evidence type="ECO:0000256" key="5">
    <source>
        <dbReference type="ARBA" id="ARBA00023027"/>
    </source>
</evidence>
<proteinExistence type="inferred from homology"/>
<keyword evidence="9" id="KW-1185">Reference proteome</keyword>
<dbReference type="AlphaFoldDB" id="A0A345ZSX4"/>
<reference evidence="8 9" key="1">
    <citation type="submission" date="2018-07" db="EMBL/GenBank/DDBJ databases">
        <authorList>
            <person name="Quirk P.G."/>
            <person name="Krulwich T.A."/>
        </authorList>
    </citation>
    <scope>NUCLEOTIDE SEQUENCE [LARGE SCALE GENOMIC DNA]</scope>
    <source>
        <strain evidence="8 9">CC-BB4</strain>
    </source>
</reference>
<evidence type="ECO:0000256" key="6">
    <source>
        <dbReference type="RuleBase" id="RU361277"/>
    </source>
</evidence>
<comment type="cofactor">
    <cofactor evidence="1 6">
        <name>Zn(2+)</name>
        <dbReference type="ChEBI" id="CHEBI:29105"/>
    </cofactor>
</comment>
<dbReference type="Pfam" id="PF08240">
    <property type="entry name" value="ADH_N"/>
    <property type="match status" value="1"/>
</dbReference>
<organism evidence="8 9">
    <name type="scientific">Pseudolabrys taiwanensis</name>
    <dbReference type="NCBI Taxonomy" id="331696"/>
    <lineage>
        <taxon>Bacteria</taxon>
        <taxon>Pseudomonadati</taxon>
        <taxon>Pseudomonadota</taxon>
        <taxon>Alphaproteobacteria</taxon>
        <taxon>Hyphomicrobiales</taxon>
        <taxon>Xanthobacteraceae</taxon>
        <taxon>Pseudolabrys</taxon>
    </lineage>
</organism>
<dbReference type="InterPro" id="IPR036291">
    <property type="entry name" value="NAD(P)-bd_dom_sf"/>
</dbReference>
<dbReference type="RefSeq" id="WP_115689270.1">
    <property type="nucleotide sequence ID" value="NZ_CP031417.1"/>
</dbReference>
<dbReference type="Gene3D" id="3.90.180.10">
    <property type="entry name" value="Medium-chain alcohol dehydrogenases, catalytic domain"/>
    <property type="match status" value="1"/>
</dbReference>
<dbReference type="OrthoDB" id="9770544at2"/>
<evidence type="ECO:0000259" key="7">
    <source>
        <dbReference type="SMART" id="SM00829"/>
    </source>
</evidence>
<dbReference type="InterPro" id="IPR013154">
    <property type="entry name" value="ADH-like_N"/>
</dbReference>
<dbReference type="InterPro" id="IPR013149">
    <property type="entry name" value="ADH-like_C"/>
</dbReference>
<dbReference type="CDD" id="cd08278">
    <property type="entry name" value="benzyl_alcohol_DH"/>
    <property type="match status" value="1"/>
</dbReference>
<dbReference type="GO" id="GO:0008270">
    <property type="term" value="F:zinc ion binding"/>
    <property type="evidence" value="ECO:0007669"/>
    <property type="project" value="InterPro"/>
</dbReference>
<evidence type="ECO:0000256" key="3">
    <source>
        <dbReference type="ARBA" id="ARBA00022833"/>
    </source>
</evidence>
<keyword evidence="5" id="KW-0520">NAD</keyword>
<evidence type="ECO:0000256" key="4">
    <source>
        <dbReference type="ARBA" id="ARBA00023002"/>
    </source>
</evidence>
<dbReference type="PANTHER" id="PTHR43880">
    <property type="entry name" value="ALCOHOL DEHYDROGENASE"/>
    <property type="match status" value="1"/>
</dbReference>
<comment type="similarity">
    <text evidence="6">Belongs to the zinc-containing alcohol dehydrogenase family.</text>
</comment>
<dbReference type="PROSITE" id="PS00059">
    <property type="entry name" value="ADH_ZINC"/>
    <property type="match status" value="1"/>
</dbReference>
<dbReference type="SUPFAM" id="SSF50129">
    <property type="entry name" value="GroES-like"/>
    <property type="match status" value="1"/>
</dbReference>
<name>A0A345ZSX4_9HYPH</name>
<dbReference type="SMART" id="SM00829">
    <property type="entry name" value="PKS_ER"/>
    <property type="match status" value="1"/>
</dbReference>
<evidence type="ECO:0000256" key="1">
    <source>
        <dbReference type="ARBA" id="ARBA00001947"/>
    </source>
</evidence>
<dbReference type="InterPro" id="IPR011032">
    <property type="entry name" value="GroES-like_sf"/>
</dbReference>
<keyword evidence="4" id="KW-0560">Oxidoreductase</keyword>
<dbReference type="GO" id="GO:0046294">
    <property type="term" value="P:formaldehyde catabolic process"/>
    <property type="evidence" value="ECO:0007669"/>
    <property type="project" value="TreeGrafter"/>
</dbReference>
<dbReference type="FunFam" id="3.40.50.720:FF:000003">
    <property type="entry name" value="S-(hydroxymethyl)glutathione dehydrogenase"/>
    <property type="match status" value="1"/>
</dbReference>
<dbReference type="GO" id="GO:0051903">
    <property type="term" value="F:S-(hydroxymethyl)glutathione dehydrogenase [NAD(P)+] activity"/>
    <property type="evidence" value="ECO:0007669"/>
    <property type="project" value="TreeGrafter"/>
</dbReference>
<feature type="domain" description="Enoyl reductase (ER)" evidence="7">
    <location>
        <begin position="10"/>
        <end position="363"/>
    </location>
</feature>